<evidence type="ECO:0000256" key="10">
    <source>
        <dbReference type="ARBA" id="ARBA00047340"/>
    </source>
</evidence>
<comment type="catalytic activity">
    <reaction evidence="10 11">
        <text>5,6-dimethylbenzimidazole + nicotinate beta-D-ribonucleotide = alpha-ribazole 5'-phosphate + nicotinate + H(+)</text>
        <dbReference type="Rhea" id="RHEA:11196"/>
        <dbReference type="ChEBI" id="CHEBI:15378"/>
        <dbReference type="ChEBI" id="CHEBI:15890"/>
        <dbReference type="ChEBI" id="CHEBI:32544"/>
        <dbReference type="ChEBI" id="CHEBI:57502"/>
        <dbReference type="ChEBI" id="CHEBI:57918"/>
        <dbReference type="EC" id="2.4.2.21"/>
    </reaction>
</comment>
<reference evidence="12 13" key="1">
    <citation type="submission" date="2018-03" db="EMBL/GenBank/DDBJ databases">
        <title>Genomic Encyclopedia of Archaeal and Bacterial Type Strains, Phase II (KMG-II): from individual species to whole genera.</title>
        <authorList>
            <person name="Goeker M."/>
        </authorList>
    </citation>
    <scope>NUCLEOTIDE SEQUENCE [LARGE SCALE GENOMIC DNA]</scope>
    <source>
        <strain evidence="12 13">DSM 100065</strain>
    </source>
</reference>
<dbReference type="EC" id="2.4.2.21" evidence="4 11"/>
<dbReference type="NCBIfam" id="NF000996">
    <property type="entry name" value="PRK00105.1"/>
    <property type="match status" value="1"/>
</dbReference>
<evidence type="ECO:0000313" key="13">
    <source>
        <dbReference type="Proteomes" id="UP000237752"/>
    </source>
</evidence>
<proteinExistence type="inferred from homology"/>
<sequence length="350" mass="35633">MSEQLRGPVAPPSQEAAAAAARERLDGLAKPLGALGQIEDLAAWLCAVQGECPPRPVDRVRAVIFAGDHGVTKSGVSAYPAEVTAAMVRAFLAQVAGVSVLARQHDVAVRVLDIAVDDELVGVPAEVTRYKVRRSSGAIHIEDALSVDEVTMALDYGAQIAAEELAAGADLLIGGDMGIGNTTPAACLIAASLGLSAAEVTGRGTGIDDAGLMHKRHIIEQALSRVGDRASDPVERLQALGSADMAAAVGFLIAAARAGVPVLLDGVISVAEAIIADAIAPGAAMWFAAGHRSPEPAQALALEKFGLTPILDLGLRLGEGSGAVAAVPIVRSAALVLRDMALLSDLVPSD</sequence>
<dbReference type="SUPFAM" id="SSF52733">
    <property type="entry name" value="Nicotinate mononucleotide:5,6-dimethylbenzimidazole phosphoribosyltransferase (CobT)"/>
    <property type="match status" value="1"/>
</dbReference>
<evidence type="ECO:0000256" key="11">
    <source>
        <dbReference type="HAMAP-Rule" id="MF_00230"/>
    </source>
</evidence>
<keyword evidence="6 11" id="KW-0169">Cobalamin biosynthesis</keyword>
<evidence type="ECO:0000256" key="2">
    <source>
        <dbReference type="ARBA" id="ARBA00005049"/>
    </source>
</evidence>
<name>A0A2T0ZZN5_9ACTN</name>
<evidence type="ECO:0000256" key="8">
    <source>
        <dbReference type="ARBA" id="ARBA00022679"/>
    </source>
</evidence>
<dbReference type="GO" id="GO:0008939">
    <property type="term" value="F:nicotinate-nucleotide-dimethylbenzimidazole phosphoribosyltransferase activity"/>
    <property type="evidence" value="ECO:0007669"/>
    <property type="project" value="UniProtKB-UniRule"/>
</dbReference>
<keyword evidence="13" id="KW-1185">Reference proteome</keyword>
<organism evidence="12 13">
    <name type="scientific">Antricoccus suffuscus</name>
    <dbReference type="NCBI Taxonomy" id="1629062"/>
    <lineage>
        <taxon>Bacteria</taxon>
        <taxon>Bacillati</taxon>
        <taxon>Actinomycetota</taxon>
        <taxon>Actinomycetes</taxon>
        <taxon>Geodermatophilales</taxon>
        <taxon>Antricoccaceae</taxon>
        <taxon>Antricoccus</taxon>
    </lineage>
</organism>
<dbReference type="Gene3D" id="3.40.50.10210">
    <property type="match status" value="1"/>
</dbReference>
<dbReference type="Proteomes" id="UP000237752">
    <property type="component" value="Unassembled WGS sequence"/>
</dbReference>
<evidence type="ECO:0000256" key="9">
    <source>
        <dbReference type="ARBA" id="ARBA00030686"/>
    </source>
</evidence>
<comment type="caution">
    <text evidence="12">The sequence shown here is derived from an EMBL/GenBank/DDBJ whole genome shotgun (WGS) entry which is preliminary data.</text>
</comment>
<dbReference type="EMBL" id="PVUE01000008">
    <property type="protein sequence ID" value="PRZ41744.1"/>
    <property type="molecule type" value="Genomic_DNA"/>
</dbReference>
<dbReference type="PANTHER" id="PTHR43463">
    <property type="entry name" value="NICOTINATE-NUCLEOTIDE--DIMETHYLBENZIMIDAZOLE PHOSPHORIBOSYLTRANSFERASE"/>
    <property type="match status" value="1"/>
</dbReference>
<dbReference type="GO" id="GO:0009236">
    <property type="term" value="P:cobalamin biosynthetic process"/>
    <property type="evidence" value="ECO:0007669"/>
    <property type="project" value="UniProtKB-UniRule"/>
</dbReference>
<dbReference type="Gene3D" id="1.10.1610.10">
    <property type="match status" value="1"/>
</dbReference>
<evidence type="ECO:0000256" key="4">
    <source>
        <dbReference type="ARBA" id="ARBA00011991"/>
    </source>
</evidence>
<evidence type="ECO:0000256" key="3">
    <source>
        <dbReference type="ARBA" id="ARBA00007110"/>
    </source>
</evidence>
<dbReference type="InterPro" id="IPR017846">
    <property type="entry name" value="Nict_dMeBzImd_PRibTrfase_bact"/>
</dbReference>
<evidence type="ECO:0000256" key="5">
    <source>
        <dbReference type="ARBA" id="ARBA00015486"/>
    </source>
</evidence>
<dbReference type="InterPro" id="IPR023195">
    <property type="entry name" value="Nict_dMeBzImd_PRibTrfase_N"/>
</dbReference>
<dbReference type="InterPro" id="IPR003200">
    <property type="entry name" value="Nict_dMeBzImd_PRibTrfase"/>
</dbReference>
<dbReference type="UniPathway" id="UPA00061">
    <property type="reaction ID" value="UER00516"/>
</dbReference>
<feature type="active site" description="Proton acceptor" evidence="11">
    <location>
        <position position="319"/>
    </location>
</feature>
<dbReference type="HAMAP" id="MF_00230">
    <property type="entry name" value="CobT"/>
    <property type="match status" value="1"/>
</dbReference>
<gene>
    <name evidence="11" type="primary">cobT</name>
    <name evidence="12" type="ORF">CLV47_108103</name>
</gene>
<dbReference type="InterPro" id="IPR036087">
    <property type="entry name" value="Nict_dMeBzImd_PRibTrfase_sf"/>
</dbReference>
<evidence type="ECO:0000256" key="6">
    <source>
        <dbReference type="ARBA" id="ARBA00022573"/>
    </source>
</evidence>
<dbReference type="NCBIfam" id="TIGR03160">
    <property type="entry name" value="cobT_DBIPRT"/>
    <property type="match status" value="1"/>
</dbReference>
<dbReference type="Pfam" id="PF02277">
    <property type="entry name" value="DBI_PRT"/>
    <property type="match status" value="1"/>
</dbReference>
<dbReference type="CDD" id="cd02439">
    <property type="entry name" value="DMB-PRT_CobT"/>
    <property type="match status" value="1"/>
</dbReference>
<protein>
    <recommendedName>
        <fullName evidence="5 11">Nicotinate-nucleotide--dimethylbenzimidazole phosphoribosyltransferase</fullName>
        <shortName evidence="11">NN:DBI PRT</shortName>
        <ecNumber evidence="4 11">2.4.2.21</ecNumber>
    </recommendedName>
    <alternativeName>
        <fullName evidence="9 11">N(1)-alpha-phosphoribosyltransferase</fullName>
    </alternativeName>
</protein>
<keyword evidence="8 11" id="KW-0808">Transferase</keyword>
<keyword evidence="7 11" id="KW-0328">Glycosyltransferase</keyword>
<comment type="function">
    <text evidence="1 11">Catalyzes the synthesis of alpha-ribazole-5'-phosphate from nicotinate mononucleotide (NAMN) and 5,6-dimethylbenzimidazole (DMB).</text>
</comment>
<dbReference type="PANTHER" id="PTHR43463:SF1">
    <property type="entry name" value="NICOTINATE-NUCLEOTIDE--DIMETHYLBENZIMIDAZOLE PHOSPHORIBOSYLTRANSFERASE"/>
    <property type="match status" value="1"/>
</dbReference>
<evidence type="ECO:0000256" key="1">
    <source>
        <dbReference type="ARBA" id="ARBA00002197"/>
    </source>
</evidence>
<dbReference type="AlphaFoldDB" id="A0A2T0ZZN5"/>
<evidence type="ECO:0000256" key="7">
    <source>
        <dbReference type="ARBA" id="ARBA00022676"/>
    </source>
</evidence>
<dbReference type="OrthoDB" id="9773807at2"/>
<accession>A0A2T0ZZN5</accession>
<comment type="pathway">
    <text evidence="2 11">Nucleoside biosynthesis; alpha-ribazole biosynthesis; alpha-ribazole from 5,6-dimethylbenzimidazole: step 1/2.</text>
</comment>
<dbReference type="RefSeq" id="WP_106349127.1">
    <property type="nucleotide sequence ID" value="NZ_PVUE01000008.1"/>
</dbReference>
<comment type="similarity">
    <text evidence="3 11">Belongs to the CobT family.</text>
</comment>
<evidence type="ECO:0000313" key="12">
    <source>
        <dbReference type="EMBL" id="PRZ41744.1"/>
    </source>
</evidence>